<dbReference type="AlphaFoldDB" id="A0A1M6FT42"/>
<keyword evidence="2" id="KW-0808">Transferase</keyword>
<organism evidence="2 3">
    <name type="scientific">Desulfofundulus thermosubterraneus DSM 16057</name>
    <dbReference type="NCBI Taxonomy" id="1121432"/>
    <lineage>
        <taxon>Bacteria</taxon>
        <taxon>Bacillati</taxon>
        <taxon>Bacillota</taxon>
        <taxon>Clostridia</taxon>
        <taxon>Eubacteriales</taxon>
        <taxon>Peptococcaceae</taxon>
        <taxon>Desulfofundulus</taxon>
    </lineage>
</organism>
<evidence type="ECO:0000313" key="2">
    <source>
        <dbReference type="EMBL" id="SHJ00827.1"/>
    </source>
</evidence>
<sequence length="396" mass="45224">MMNVGGKKRKIAIVHPHFWWGGGEAVALWTAQALSKSYDVAFLTFDDVKLEELDNFYGTSLYETDVSVCVLPLPPFLKKNKSRFTIIRQQYMMRWCKRLKEQFSLFFSTYNEMDFGIRGVQYVHFPLLAGAEVARLGDAEFFDAWYHRSSSVRWLYEGFGRLLSGYNAERMKTNVTLVNSNWTGKIVQSAYSISTVTVYPPVACFFGDNDFGDLSFEKREDGFVTIGRFEPSKKIAEIIQILRSVREAGFNVHLHIAGQRYNESYYKRLLELQRENASWIFLEESLGRTDLLRLISSHKFGIHGKINEHFGIAVAEMVKMGCVVFVPNSGGQVEIIGSNPLLVYSTLEDASKKIIDVLQNRELQYSLHSEAKKRGKLFSAQGFMQQAKEIVGSLLE</sequence>
<accession>A0A1M6FT42</accession>
<dbReference type="PANTHER" id="PTHR45919:SF1">
    <property type="entry name" value="GDP-MAN:MAN(3)GLCNAC(2)-PP-DOL ALPHA-1,2-MANNOSYLTRANSFERASE"/>
    <property type="match status" value="1"/>
</dbReference>
<feature type="domain" description="Glycosyl transferase family 1" evidence="1">
    <location>
        <begin position="213"/>
        <end position="374"/>
    </location>
</feature>
<dbReference type="Pfam" id="PF00534">
    <property type="entry name" value="Glycos_transf_1"/>
    <property type="match status" value="1"/>
</dbReference>
<dbReference type="InterPro" id="IPR001296">
    <property type="entry name" value="Glyco_trans_1"/>
</dbReference>
<evidence type="ECO:0000313" key="3">
    <source>
        <dbReference type="Proteomes" id="UP000184529"/>
    </source>
</evidence>
<dbReference type="CDD" id="cd03801">
    <property type="entry name" value="GT4_PimA-like"/>
    <property type="match status" value="1"/>
</dbReference>
<dbReference type="SUPFAM" id="SSF53756">
    <property type="entry name" value="UDP-Glycosyltransferase/glycogen phosphorylase"/>
    <property type="match status" value="1"/>
</dbReference>
<evidence type="ECO:0000259" key="1">
    <source>
        <dbReference type="Pfam" id="PF00534"/>
    </source>
</evidence>
<dbReference type="GO" id="GO:0004377">
    <property type="term" value="F:GDP-Man:Man(3)GlcNAc(2)-PP-Dol alpha-1,2-mannosyltransferase activity"/>
    <property type="evidence" value="ECO:0007669"/>
    <property type="project" value="InterPro"/>
</dbReference>
<reference evidence="3" key="1">
    <citation type="submission" date="2016-11" db="EMBL/GenBank/DDBJ databases">
        <authorList>
            <person name="Varghese N."/>
            <person name="Submissions S."/>
        </authorList>
    </citation>
    <scope>NUCLEOTIDE SEQUENCE [LARGE SCALE GENOMIC DNA]</scope>
    <source>
        <strain evidence="3">DSM 16057</strain>
    </source>
</reference>
<dbReference type="GO" id="GO:0016020">
    <property type="term" value="C:membrane"/>
    <property type="evidence" value="ECO:0007669"/>
    <property type="project" value="TreeGrafter"/>
</dbReference>
<dbReference type="RefSeq" id="WP_072868566.1">
    <property type="nucleotide sequence ID" value="NZ_FQZM01000017.1"/>
</dbReference>
<proteinExistence type="predicted"/>
<dbReference type="EMBL" id="FQZM01000017">
    <property type="protein sequence ID" value="SHJ00827.1"/>
    <property type="molecule type" value="Genomic_DNA"/>
</dbReference>
<dbReference type="OrthoDB" id="7861432at2"/>
<gene>
    <name evidence="2" type="ORF">SAMN02745219_01539</name>
</gene>
<keyword evidence="3" id="KW-1185">Reference proteome</keyword>
<dbReference type="PANTHER" id="PTHR45919">
    <property type="entry name" value="GDP-MAN:MAN(3)GLCNAC(2)-PP-DOL ALPHA-1,2-MANNOSYLTRANSFERASE"/>
    <property type="match status" value="1"/>
</dbReference>
<dbReference type="Gene3D" id="3.40.50.2000">
    <property type="entry name" value="Glycogen Phosphorylase B"/>
    <property type="match status" value="1"/>
</dbReference>
<name>A0A1M6FT42_9FIRM</name>
<protein>
    <submittedName>
        <fullName evidence="2">Glycosyltransferase involved in cell wall bisynthesis</fullName>
    </submittedName>
</protein>
<dbReference type="Proteomes" id="UP000184529">
    <property type="component" value="Unassembled WGS sequence"/>
</dbReference>
<dbReference type="InterPro" id="IPR038013">
    <property type="entry name" value="ALG11"/>
</dbReference>
<dbReference type="STRING" id="1121432.SAMN02745219_01539"/>
<dbReference type="GO" id="GO:0006487">
    <property type="term" value="P:protein N-linked glycosylation"/>
    <property type="evidence" value="ECO:0007669"/>
    <property type="project" value="TreeGrafter"/>
</dbReference>